<gene>
    <name evidence="2" type="ORF">C8N45_105133</name>
</gene>
<dbReference type="Proteomes" id="UP000244523">
    <property type="component" value="Unassembled WGS sequence"/>
</dbReference>
<organism evidence="2 3">
    <name type="scientific">Yoonia sediminilitoris</name>
    <dbReference type="NCBI Taxonomy" id="1286148"/>
    <lineage>
        <taxon>Bacteria</taxon>
        <taxon>Pseudomonadati</taxon>
        <taxon>Pseudomonadota</taxon>
        <taxon>Alphaproteobacteria</taxon>
        <taxon>Rhodobacterales</taxon>
        <taxon>Paracoccaceae</taxon>
        <taxon>Yoonia</taxon>
    </lineage>
</organism>
<protein>
    <recommendedName>
        <fullName evidence="4">Carboxypeptidase regulatory-like domain-containing protein</fullName>
    </recommendedName>
</protein>
<dbReference type="AlphaFoldDB" id="A0A2T6KHB8"/>
<evidence type="ECO:0000313" key="3">
    <source>
        <dbReference type="Proteomes" id="UP000244523"/>
    </source>
</evidence>
<keyword evidence="1" id="KW-0732">Signal</keyword>
<evidence type="ECO:0008006" key="4">
    <source>
        <dbReference type="Google" id="ProtNLM"/>
    </source>
</evidence>
<proteinExistence type="predicted"/>
<feature type="signal peptide" evidence="1">
    <location>
        <begin position="1"/>
        <end position="22"/>
    </location>
</feature>
<dbReference type="OrthoDB" id="7842175at2"/>
<evidence type="ECO:0000256" key="1">
    <source>
        <dbReference type="SAM" id="SignalP"/>
    </source>
</evidence>
<keyword evidence="3" id="KW-1185">Reference proteome</keyword>
<reference evidence="2 3" key="1">
    <citation type="submission" date="2018-04" db="EMBL/GenBank/DDBJ databases">
        <title>Genomic Encyclopedia of Archaeal and Bacterial Type Strains, Phase II (KMG-II): from individual species to whole genera.</title>
        <authorList>
            <person name="Goeker M."/>
        </authorList>
    </citation>
    <scope>NUCLEOTIDE SEQUENCE [LARGE SCALE GENOMIC DNA]</scope>
    <source>
        <strain evidence="2 3">DSM 29955</strain>
    </source>
</reference>
<name>A0A2T6KHB8_9RHOB</name>
<dbReference type="PROSITE" id="PS51257">
    <property type="entry name" value="PROKAR_LIPOPROTEIN"/>
    <property type="match status" value="1"/>
</dbReference>
<evidence type="ECO:0000313" key="2">
    <source>
        <dbReference type="EMBL" id="PUB14910.1"/>
    </source>
</evidence>
<dbReference type="RefSeq" id="WP_108386492.1">
    <property type="nucleotide sequence ID" value="NZ_QBUD01000005.1"/>
</dbReference>
<feature type="chain" id="PRO_5015506901" description="Carboxypeptidase regulatory-like domain-containing protein" evidence="1">
    <location>
        <begin position="23"/>
        <end position="257"/>
    </location>
</feature>
<sequence>MSRSSIFLSGLVLSFVSGVACAQDSPVPGEARGTIDGLPFSVALDCRSWDAEQRMVYSAGDNRSSTDANGDGVVFTFNHFAPAAMTDGTLTIDGRTIAINAGFRPGPDDPRWEVSDTQAIFSGPSFGQESAQVDITVDCAPRSAVTRGFTGRVTGTIDDQTVDEPLFCGNWNQPDAIEARTEENVGDAQASVFVMRSSGNGTVEVTTDKGEYQIVAAPIAGTAFDLGDDTVSLQADLTNRQTGNSYSVDLTFACKED</sequence>
<dbReference type="EMBL" id="QBUD01000005">
    <property type="protein sequence ID" value="PUB14910.1"/>
    <property type="molecule type" value="Genomic_DNA"/>
</dbReference>
<comment type="caution">
    <text evidence="2">The sequence shown here is derived from an EMBL/GenBank/DDBJ whole genome shotgun (WGS) entry which is preliminary data.</text>
</comment>
<accession>A0A2T6KHB8</accession>